<evidence type="ECO:0000313" key="2">
    <source>
        <dbReference type="Proteomes" id="UP000326671"/>
    </source>
</evidence>
<dbReference type="EMBL" id="VYKL01000014">
    <property type="protein sequence ID" value="KAA9027020.1"/>
    <property type="molecule type" value="Genomic_DNA"/>
</dbReference>
<dbReference type="CDD" id="cd00448">
    <property type="entry name" value="YjgF_YER057c_UK114_family"/>
    <property type="match status" value="1"/>
</dbReference>
<sequence>MTYRKSIEIEGVAHGNTPIPLGSKLGNMVFSSAIAGNNPATGLIPEDSAEQVKYVFQNVRSFMEVAGGSPEHIGKVTVLVQDESIRDLVNEEWIKMFPDPESRPARHSKVTQLRQGAVVQLEIIAVLPE</sequence>
<dbReference type="OrthoDB" id="9815126at2"/>
<dbReference type="SUPFAM" id="SSF55298">
    <property type="entry name" value="YjgF-like"/>
    <property type="match status" value="1"/>
</dbReference>
<proteinExistence type="predicted"/>
<dbReference type="GO" id="GO:0005829">
    <property type="term" value="C:cytosol"/>
    <property type="evidence" value="ECO:0007669"/>
    <property type="project" value="TreeGrafter"/>
</dbReference>
<reference evidence="1 2" key="1">
    <citation type="submission" date="2019-09" db="EMBL/GenBank/DDBJ databases">
        <title>Whole genome sequences of isolates from the Mars Exploration Rovers.</title>
        <authorList>
            <person name="Seuylemezian A."/>
            <person name="Vaishampayan P."/>
        </authorList>
    </citation>
    <scope>NUCLEOTIDE SEQUENCE [LARGE SCALE GENOMIC DNA]</scope>
    <source>
        <strain evidence="1 2">MER_TA_151</strain>
    </source>
</reference>
<protein>
    <submittedName>
        <fullName evidence="1">RidA family protein</fullName>
    </submittedName>
</protein>
<comment type="caution">
    <text evidence="1">The sequence shown here is derived from an EMBL/GenBank/DDBJ whole genome shotgun (WGS) entry which is preliminary data.</text>
</comment>
<dbReference type="GO" id="GO:0019239">
    <property type="term" value="F:deaminase activity"/>
    <property type="evidence" value="ECO:0007669"/>
    <property type="project" value="TreeGrafter"/>
</dbReference>
<organism evidence="1 2">
    <name type="scientific">Niallia endozanthoxylica</name>
    <dbReference type="NCBI Taxonomy" id="2036016"/>
    <lineage>
        <taxon>Bacteria</taxon>
        <taxon>Bacillati</taxon>
        <taxon>Bacillota</taxon>
        <taxon>Bacilli</taxon>
        <taxon>Bacillales</taxon>
        <taxon>Bacillaceae</taxon>
        <taxon>Niallia</taxon>
    </lineage>
</organism>
<dbReference type="AlphaFoldDB" id="A0A5J5HYG0"/>
<keyword evidence="2" id="KW-1185">Reference proteome</keyword>
<accession>A0A5J5HYG0</accession>
<dbReference type="Pfam" id="PF01042">
    <property type="entry name" value="Ribonuc_L-PSP"/>
    <property type="match status" value="1"/>
</dbReference>
<gene>
    <name evidence="1" type="ORF">F4V44_06810</name>
</gene>
<dbReference type="PANTHER" id="PTHR11803">
    <property type="entry name" value="2-IMINOBUTANOATE/2-IMINOPROPANOATE DEAMINASE RIDA"/>
    <property type="match status" value="1"/>
</dbReference>
<dbReference type="InterPro" id="IPR035959">
    <property type="entry name" value="RutC-like_sf"/>
</dbReference>
<dbReference type="InterPro" id="IPR006175">
    <property type="entry name" value="YjgF/YER057c/UK114"/>
</dbReference>
<dbReference type="Gene3D" id="3.30.1330.40">
    <property type="entry name" value="RutC-like"/>
    <property type="match status" value="1"/>
</dbReference>
<dbReference type="Proteomes" id="UP000326671">
    <property type="component" value="Unassembled WGS sequence"/>
</dbReference>
<dbReference type="RefSeq" id="WP_150439248.1">
    <property type="nucleotide sequence ID" value="NZ_VYKL01000014.1"/>
</dbReference>
<dbReference type="PANTHER" id="PTHR11803:SF39">
    <property type="entry name" value="2-IMINOBUTANOATE_2-IMINOPROPANOATE DEAMINASE"/>
    <property type="match status" value="1"/>
</dbReference>
<evidence type="ECO:0000313" key="1">
    <source>
        <dbReference type="EMBL" id="KAA9027020.1"/>
    </source>
</evidence>
<name>A0A5J5HYG0_9BACI</name>